<feature type="active site" description="Nucleophile" evidence="4">
    <location>
        <position position="40"/>
    </location>
</feature>
<evidence type="ECO:0000259" key="5">
    <source>
        <dbReference type="PROSITE" id="PS51635"/>
    </source>
</evidence>
<accession>A0ABY1PE04</accession>
<comment type="caution">
    <text evidence="6">The sequence shown here is derived from an EMBL/GenBank/DDBJ whole genome shotgun (WGS) entry which is preliminary data.</text>
</comment>
<dbReference type="PANTHER" id="PTHR14226">
    <property type="entry name" value="NEUROPATHY TARGET ESTERASE/SWISS CHEESE D.MELANOGASTER"/>
    <property type="match status" value="1"/>
</dbReference>
<evidence type="ECO:0000256" key="3">
    <source>
        <dbReference type="ARBA" id="ARBA00023098"/>
    </source>
</evidence>
<feature type="short sequence motif" description="GXGXXG" evidence="4">
    <location>
        <begin position="10"/>
        <end position="15"/>
    </location>
</feature>
<evidence type="ECO:0000313" key="7">
    <source>
        <dbReference type="Proteomes" id="UP001157961"/>
    </source>
</evidence>
<feature type="short sequence motif" description="GXSXG" evidence="4">
    <location>
        <begin position="38"/>
        <end position="42"/>
    </location>
</feature>
<gene>
    <name evidence="6" type="ORF">SAMN06265373_10854</name>
</gene>
<dbReference type="InterPro" id="IPR002641">
    <property type="entry name" value="PNPLA_dom"/>
</dbReference>
<dbReference type="PROSITE" id="PS51635">
    <property type="entry name" value="PNPLA"/>
    <property type="match status" value="1"/>
</dbReference>
<dbReference type="Pfam" id="PF01734">
    <property type="entry name" value="Patatin"/>
    <property type="match status" value="1"/>
</dbReference>
<organism evidence="6 7">
    <name type="scientific">Shimia sagamensis</name>
    <dbReference type="NCBI Taxonomy" id="1566352"/>
    <lineage>
        <taxon>Bacteria</taxon>
        <taxon>Pseudomonadati</taxon>
        <taxon>Pseudomonadota</taxon>
        <taxon>Alphaproteobacteria</taxon>
        <taxon>Rhodobacterales</taxon>
        <taxon>Roseobacteraceae</taxon>
    </lineage>
</organism>
<keyword evidence="1 4" id="KW-0378">Hydrolase</keyword>
<keyword evidence="7" id="KW-1185">Reference proteome</keyword>
<feature type="active site" description="Proton acceptor" evidence="4">
    <location>
        <position position="198"/>
    </location>
</feature>
<protein>
    <submittedName>
        <fullName evidence="6">NTE family protein</fullName>
    </submittedName>
</protein>
<dbReference type="SUPFAM" id="SSF52151">
    <property type="entry name" value="FabD/lysophospholipase-like"/>
    <property type="match status" value="1"/>
</dbReference>
<reference evidence="6 7" key="1">
    <citation type="submission" date="2017-05" db="EMBL/GenBank/DDBJ databases">
        <authorList>
            <person name="Varghese N."/>
            <person name="Submissions S."/>
        </authorList>
    </citation>
    <scope>NUCLEOTIDE SEQUENCE [LARGE SCALE GENOMIC DNA]</scope>
    <source>
        <strain evidence="6 7">DSM 29734</strain>
    </source>
</reference>
<keyword evidence="3 4" id="KW-0443">Lipid metabolism</keyword>
<name>A0ABY1PE04_9RHOB</name>
<evidence type="ECO:0000256" key="2">
    <source>
        <dbReference type="ARBA" id="ARBA00022963"/>
    </source>
</evidence>
<evidence type="ECO:0000256" key="1">
    <source>
        <dbReference type="ARBA" id="ARBA00022801"/>
    </source>
</evidence>
<proteinExistence type="predicted"/>
<dbReference type="EMBL" id="FXTY01000008">
    <property type="protein sequence ID" value="SMP31732.1"/>
    <property type="molecule type" value="Genomic_DNA"/>
</dbReference>
<evidence type="ECO:0000313" key="6">
    <source>
        <dbReference type="EMBL" id="SMP31732.1"/>
    </source>
</evidence>
<dbReference type="Proteomes" id="UP001157961">
    <property type="component" value="Unassembled WGS sequence"/>
</dbReference>
<evidence type="ECO:0000256" key="4">
    <source>
        <dbReference type="PROSITE-ProRule" id="PRU01161"/>
    </source>
</evidence>
<dbReference type="Gene3D" id="3.40.1090.10">
    <property type="entry name" value="Cytosolic phospholipase A2 catalytic domain"/>
    <property type="match status" value="2"/>
</dbReference>
<dbReference type="PANTHER" id="PTHR14226:SF78">
    <property type="entry name" value="SLR0060 PROTEIN"/>
    <property type="match status" value="1"/>
</dbReference>
<dbReference type="RefSeq" id="WP_283427359.1">
    <property type="nucleotide sequence ID" value="NZ_FXTY01000008.1"/>
</dbReference>
<dbReference type="InterPro" id="IPR016035">
    <property type="entry name" value="Acyl_Trfase/lysoPLipase"/>
</dbReference>
<feature type="short sequence motif" description="DGA/G" evidence="4">
    <location>
        <begin position="198"/>
        <end position="200"/>
    </location>
</feature>
<dbReference type="InterPro" id="IPR050301">
    <property type="entry name" value="NTE"/>
</dbReference>
<sequence length="341" mass="37044">MKRINLALQGGGAHGAFTWGVLDVLLQDEDIEIAGITGTSAGAMNGAALKAGLLQGGRAGARANLDWFWQQMGAAQVPGMDAWFASVPPGMVSRALEYSWPFMAADMMQRLTSPYAMGPLYEHPLRDIVDQFSFDQVCAEEGPKLFVCATNVRSGKARVFEGREISTDALLASACLPTLFKAVTVFDQTTGKTEAYWDGGYTGNPSLWPLYRQDLPEDVVIVNINPLRRDTLPVTPQQISNRINEISFNASLLSELRAVAFVQKLIAQGALSREEKREVKVHMIADDALMNRLSVATKSWPVTSVLLHLKEAGQAAAKGFLSAHKADLNARGTVDLAEMYG</sequence>
<keyword evidence="2 4" id="KW-0442">Lipid degradation</keyword>
<feature type="domain" description="PNPLA" evidence="5">
    <location>
        <begin position="6"/>
        <end position="211"/>
    </location>
</feature>